<keyword evidence="1" id="KW-0677">Repeat</keyword>
<evidence type="ECO:0000313" key="4">
    <source>
        <dbReference type="EMBL" id="KAF9526361.1"/>
    </source>
</evidence>
<protein>
    <recommendedName>
        <fullName evidence="3">Nephrocystin 3-like N-terminal domain-containing protein</fullName>
    </recommendedName>
</protein>
<sequence>MNAQLFNYAHGVQLTNSNITVQYTPSSSSDSSELSALYDHCAPGAFLNSKERYDPPKCSSKTRQALLFDIRVFMLSKAKQSTVFWLTGSAGAGKSALSQTLAEQMLDEKVLLGCHFFSRTSLLGHRADGYRLVPNLIVQFIKHFPEARALVERLIRQDRTILEQEPNSLLNDLFIVPLSMVIDPDFGKKFYSFRKFLRKLFKSQKSLVDGDLKLVVIIDGLDECDRPEMQVYILQMIARAIPKLPHPVRFLIASRPESHIRSSFDRDFTNIEVHRMNLDEDQNVRQDLRQYFMDRFDDLRRNHPALKSQEKYANWPSQEDIDTLVDKSSTQFIYADTVMNYISHGRGHPVKLLRRILGLVFTPRSDKPYLPLDTLYRFILQTVEDEDHFIVWEALRLIYLSGRPEFSSSGLRASPSFLEEVMGLETGEVLRLLDPLVSLFCLPEKHEKPIQILHASLFDYLCDPYRSEDFTIFPLSTSHNTLTDYFYRKAVQVVTSPGCSDDVDLKILYLRFLRHLELSELSEQVLTNLRGLRPIHTAICRNTRDIPGLFHLLFVIKRVLDVFLRKELKGENNILHKYASQFYRHFQTIGGKKSSELKILPAFGSTETPFPPSSIADIQHSVYVALVGGVVTSPSRLKELVQWLDTTFSKGLAQDRESGKINTLLVHLCITLLTLCIQFQRTSEVDSHMIMEFARSILRCHSWSEDLFTRSTRGVETGKGAIQVLLSRLEDAAKRRLRQEEGRQRRSQEAGRRVQQEEQRQKMREEREMRQMEEEKRRRLLEKQKQVDEDHEQYHHPSRLLGTNSPSDSTMIRLLTNAPQPSPLSFRSLHLVPPSSYPIELRLPSMPGDERPLTPLILDPHSPNGVLTIPLQGFDPYVESSNFSSIRRTDNDSRLLLPSAHESPRTSTPSLPIITLNDTPIGDSDLENHPLATDTNPGALTIWNPRRVSDVPDYDCLEVDRG</sequence>
<dbReference type="SUPFAM" id="SSF52540">
    <property type="entry name" value="P-loop containing nucleoside triphosphate hydrolases"/>
    <property type="match status" value="1"/>
</dbReference>
<dbReference type="OrthoDB" id="163438at2759"/>
<dbReference type="InterPro" id="IPR027417">
    <property type="entry name" value="P-loop_NTPase"/>
</dbReference>
<feature type="region of interest" description="Disordered" evidence="2">
    <location>
        <begin position="737"/>
        <end position="811"/>
    </location>
</feature>
<accession>A0A9P6EBH8</accession>
<proteinExistence type="predicted"/>
<dbReference type="CDD" id="cd22265">
    <property type="entry name" value="UDM1_RNF168"/>
    <property type="match status" value="1"/>
</dbReference>
<keyword evidence="5" id="KW-1185">Reference proteome</keyword>
<dbReference type="EMBL" id="MU157872">
    <property type="protein sequence ID" value="KAF9526361.1"/>
    <property type="molecule type" value="Genomic_DNA"/>
</dbReference>
<dbReference type="Pfam" id="PF24883">
    <property type="entry name" value="NPHP3_N"/>
    <property type="match status" value="2"/>
</dbReference>
<evidence type="ECO:0000256" key="1">
    <source>
        <dbReference type="ARBA" id="ARBA00022737"/>
    </source>
</evidence>
<dbReference type="AlphaFoldDB" id="A0A9P6EBH8"/>
<gene>
    <name evidence="4" type="ORF">CPB83DRAFT_908471</name>
</gene>
<organism evidence="4 5">
    <name type="scientific">Crepidotus variabilis</name>
    <dbReference type="NCBI Taxonomy" id="179855"/>
    <lineage>
        <taxon>Eukaryota</taxon>
        <taxon>Fungi</taxon>
        <taxon>Dikarya</taxon>
        <taxon>Basidiomycota</taxon>
        <taxon>Agaricomycotina</taxon>
        <taxon>Agaricomycetes</taxon>
        <taxon>Agaricomycetidae</taxon>
        <taxon>Agaricales</taxon>
        <taxon>Agaricineae</taxon>
        <taxon>Crepidotaceae</taxon>
        <taxon>Crepidotus</taxon>
    </lineage>
</organism>
<comment type="caution">
    <text evidence="4">The sequence shown here is derived from an EMBL/GenBank/DDBJ whole genome shotgun (WGS) entry which is preliminary data.</text>
</comment>
<evidence type="ECO:0000256" key="2">
    <source>
        <dbReference type="SAM" id="MobiDB-lite"/>
    </source>
</evidence>
<dbReference type="Gene3D" id="3.40.50.300">
    <property type="entry name" value="P-loop containing nucleotide triphosphate hydrolases"/>
    <property type="match status" value="1"/>
</dbReference>
<dbReference type="PANTHER" id="PTHR10039:SF14">
    <property type="entry name" value="NACHT DOMAIN-CONTAINING PROTEIN"/>
    <property type="match status" value="1"/>
</dbReference>
<feature type="domain" description="Nephrocystin 3-like N-terminal" evidence="3">
    <location>
        <begin position="76"/>
        <end position="176"/>
    </location>
</feature>
<feature type="domain" description="Nephrocystin 3-like N-terminal" evidence="3">
    <location>
        <begin position="189"/>
        <end position="255"/>
    </location>
</feature>
<dbReference type="PANTHER" id="PTHR10039">
    <property type="entry name" value="AMELOGENIN"/>
    <property type="match status" value="1"/>
</dbReference>
<evidence type="ECO:0000313" key="5">
    <source>
        <dbReference type="Proteomes" id="UP000807306"/>
    </source>
</evidence>
<feature type="compositionally biased region" description="Polar residues" evidence="2">
    <location>
        <begin position="801"/>
        <end position="810"/>
    </location>
</feature>
<dbReference type="InterPro" id="IPR056884">
    <property type="entry name" value="NPHP3-like_N"/>
</dbReference>
<name>A0A9P6EBH8_9AGAR</name>
<reference evidence="4" key="1">
    <citation type="submission" date="2020-11" db="EMBL/GenBank/DDBJ databases">
        <authorList>
            <consortium name="DOE Joint Genome Institute"/>
            <person name="Ahrendt S."/>
            <person name="Riley R."/>
            <person name="Andreopoulos W."/>
            <person name="Labutti K."/>
            <person name="Pangilinan J."/>
            <person name="Ruiz-Duenas F.J."/>
            <person name="Barrasa J.M."/>
            <person name="Sanchez-Garcia M."/>
            <person name="Camarero S."/>
            <person name="Miyauchi S."/>
            <person name="Serrano A."/>
            <person name="Linde D."/>
            <person name="Babiker R."/>
            <person name="Drula E."/>
            <person name="Ayuso-Fernandez I."/>
            <person name="Pacheco R."/>
            <person name="Padilla G."/>
            <person name="Ferreira P."/>
            <person name="Barriuso J."/>
            <person name="Kellner H."/>
            <person name="Castanera R."/>
            <person name="Alfaro M."/>
            <person name="Ramirez L."/>
            <person name="Pisabarro A.G."/>
            <person name="Kuo A."/>
            <person name="Tritt A."/>
            <person name="Lipzen A."/>
            <person name="He G."/>
            <person name="Yan M."/>
            <person name="Ng V."/>
            <person name="Cullen D."/>
            <person name="Martin F."/>
            <person name="Rosso M.-N."/>
            <person name="Henrissat B."/>
            <person name="Hibbett D."/>
            <person name="Martinez A.T."/>
            <person name="Grigoriev I.V."/>
        </authorList>
    </citation>
    <scope>NUCLEOTIDE SEQUENCE</scope>
    <source>
        <strain evidence="4">CBS 506.95</strain>
    </source>
</reference>
<feature type="compositionally biased region" description="Basic and acidic residues" evidence="2">
    <location>
        <begin position="737"/>
        <end position="795"/>
    </location>
</feature>
<evidence type="ECO:0000259" key="3">
    <source>
        <dbReference type="Pfam" id="PF24883"/>
    </source>
</evidence>
<dbReference type="Proteomes" id="UP000807306">
    <property type="component" value="Unassembled WGS sequence"/>
</dbReference>